<keyword evidence="6" id="KW-1185">Reference proteome</keyword>
<feature type="region of interest" description="Disordered" evidence="3">
    <location>
        <begin position="917"/>
        <end position="936"/>
    </location>
</feature>
<evidence type="ECO:0000256" key="2">
    <source>
        <dbReference type="ARBA" id="ARBA00022949"/>
    </source>
</evidence>
<feature type="compositionally biased region" description="Polar residues" evidence="3">
    <location>
        <begin position="390"/>
        <end position="400"/>
    </location>
</feature>
<feature type="compositionally biased region" description="Basic and acidic residues" evidence="3">
    <location>
        <begin position="340"/>
        <end position="352"/>
    </location>
</feature>
<dbReference type="SMART" id="SM00459">
    <property type="entry name" value="Sorb"/>
    <property type="match status" value="1"/>
</dbReference>
<feature type="compositionally biased region" description="Polar residues" evidence="3">
    <location>
        <begin position="1"/>
        <end position="10"/>
    </location>
</feature>
<gene>
    <name evidence="5" type="ORF">LSH36_129g05063</name>
</gene>
<evidence type="ECO:0000259" key="4">
    <source>
        <dbReference type="PROSITE" id="PS50831"/>
    </source>
</evidence>
<feature type="compositionally biased region" description="Low complexity" evidence="3">
    <location>
        <begin position="170"/>
        <end position="207"/>
    </location>
</feature>
<feature type="region of interest" description="Disordered" evidence="3">
    <location>
        <begin position="860"/>
        <end position="908"/>
    </location>
</feature>
<comment type="caution">
    <text evidence="5">The sequence shown here is derived from an EMBL/GenBank/DDBJ whole genome shotgun (WGS) entry which is preliminary data.</text>
</comment>
<evidence type="ECO:0000313" key="6">
    <source>
        <dbReference type="Proteomes" id="UP001208570"/>
    </source>
</evidence>
<evidence type="ECO:0000256" key="1">
    <source>
        <dbReference type="ARBA" id="ARBA00004282"/>
    </source>
</evidence>
<feature type="compositionally biased region" description="Acidic residues" evidence="3">
    <location>
        <begin position="453"/>
        <end position="465"/>
    </location>
</feature>
<feature type="domain" description="SoHo" evidence="4">
    <location>
        <begin position="742"/>
        <end position="805"/>
    </location>
</feature>
<comment type="subcellular location">
    <subcellularLocation>
        <location evidence="1">Cell junction</location>
    </subcellularLocation>
</comment>
<proteinExistence type="predicted"/>
<name>A0AAD9JWX4_9ANNE</name>
<feature type="region of interest" description="Disordered" evidence="3">
    <location>
        <begin position="639"/>
        <end position="662"/>
    </location>
</feature>
<feature type="compositionally biased region" description="Low complexity" evidence="3">
    <location>
        <begin position="639"/>
        <end position="648"/>
    </location>
</feature>
<keyword evidence="2" id="KW-0965">Cell junction</keyword>
<feature type="compositionally biased region" description="Basic and acidic residues" evidence="3">
    <location>
        <begin position="551"/>
        <end position="570"/>
    </location>
</feature>
<dbReference type="InterPro" id="IPR003127">
    <property type="entry name" value="SoHo_dom"/>
</dbReference>
<dbReference type="Pfam" id="PF02208">
    <property type="entry name" value="Sorb"/>
    <property type="match status" value="1"/>
</dbReference>
<evidence type="ECO:0000256" key="3">
    <source>
        <dbReference type="SAM" id="MobiDB-lite"/>
    </source>
</evidence>
<feature type="compositionally biased region" description="Polar residues" evidence="3">
    <location>
        <begin position="263"/>
        <end position="286"/>
    </location>
</feature>
<dbReference type="PROSITE" id="PS50831">
    <property type="entry name" value="SOHO"/>
    <property type="match status" value="1"/>
</dbReference>
<feature type="region of interest" description="Disordered" evidence="3">
    <location>
        <begin position="551"/>
        <end position="625"/>
    </location>
</feature>
<feature type="compositionally biased region" description="Low complexity" evidence="3">
    <location>
        <begin position="512"/>
        <end position="532"/>
    </location>
</feature>
<organism evidence="5 6">
    <name type="scientific">Paralvinella palmiformis</name>
    <dbReference type="NCBI Taxonomy" id="53620"/>
    <lineage>
        <taxon>Eukaryota</taxon>
        <taxon>Metazoa</taxon>
        <taxon>Spiralia</taxon>
        <taxon>Lophotrochozoa</taxon>
        <taxon>Annelida</taxon>
        <taxon>Polychaeta</taxon>
        <taxon>Sedentaria</taxon>
        <taxon>Canalipalpata</taxon>
        <taxon>Terebellida</taxon>
        <taxon>Terebelliformia</taxon>
        <taxon>Alvinellidae</taxon>
        <taxon>Paralvinella</taxon>
    </lineage>
</organism>
<accession>A0AAD9JWX4</accession>
<dbReference type="Proteomes" id="UP001208570">
    <property type="component" value="Unassembled WGS sequence"/>
</dbReference>
<sequence>MKNISNSVNSGPEPDGTGSKDKDKAIPQTTVWSPFGVNKVRTYKPVSFSIIGGTTSPVPTNQNTAAFRTSSSFVGSTQQNVDTGAVSVTSVTTTLTTSSTVTSAVESKETGKNTTTNNETFSSPSYSNFNGNSSVIINASSPGSAYTSITMNSRRVTDGSPTHQYTTFGSAVPVSSPSQSRPFSPPAQQSPVIITPTSSQKSSTSPSSPFPSPFVKGYKPVSPPIPVGKQPTAETKGTSPAGPGFKLGSPPKTSGSEAKLATQPGSPTKPTVANTGPQLMPTSPTKSPMGAFPSSPKGHQRRPASPTKSVTFGPVTALDQKPEETPGAEEPRLSVSQKKSLFEQRQQQEKQEAVQQARLQQRKPMSPVTTPKRFGMPTSPKPFKAPSSFGEKSSPPSNITGGAGYRPVSPRLFSPSRPTSKTLASPYAPPKSPPAKSKGLEMFLTLQRKLHEPDDELSEFTDSEDTPAPKSTAPVTPTKSTVPSPVIGRAVPIKITSQIRDDQDTKSDLGLINSSITKSSTKIISPTSPVTSATEPWLLSKASALIDAELREREREREQQKQEQQDHNKLDSWSPTGSTEASHNQYTALKLNSSSQLATSNRSDHSSSKLGRGFPWKPDQTTTFSSSTVTMTTTTTMATHHTPSTTMSYSSHNGSISHHTESRLPTYQSPTITLLQKSRELKNGNFEIPRDIPAVRVDESEVPKDAILVGTKEIIEGDKKHMDTYYLLPGDKDHSRSRRIVERKTTKYEGIGPTDEVTGVPIIPRGSVDEKAHKDWYRRMYKSLHKVEKQEDINNYKPTYVFPELDSDSEVEEGIGSTMSMDRGGYGRRSYTLPHARYHDTKYKVQPMSIENYEPGFSSIAFRERKADPESVKPPERRTDQKSRSPSGKDDKKSYLYNPPIEKPGQFSKYIYSDSEPELKKKDQPLQPQSDTETREAYKRIQKGGDIPYEGLHFPVPPKKAFVMPTRTVTCGDNQIQAQSASCFVPHPVRKQGAKKFSFTFAELGDPYPFRDVTTDVPSVSSMDCESSHVSEESFDRQYQVYRSYSDSDDLDNLVLYNTVGKFSTQEAGLVPNRSNASGQARQMSKQEYRDVVGLRTNQLDSTDRAYDHHFSDRQDDYVQKHECSLQNKSLEEEAHRPEGHGLN</sequence>
<evidence type="ECO:0000313" key="5">
    <source>
        <dbReference type="EMBL" id="KAK2160622.1"/>
    </source>
</evidence>
<protein>
    <recommendedName>
        <fullName evidence="4">SoHo domain-containing protein</fullName>
    </recommendedName>
</protein>
<dbReference type="GO" id="GO:0070161">
    <property type="term" value="C:anchoring junction"/>
    <property type="evidence" value="ECO:0007669"/>
    <property type="project" value="UniProtKB-SubCell"/>
</dbReference>
<feature type="region of interest" description="Disordered" evidence="3">
    <location>
        <begin position="1"/>
        <end position="30"/>
    </location>
</feature>
<feature type="compositionally biased region" description="Polar residues" evidence="3">
    <location>
        <begin position="154"/>
        <end position="169"/>
    </location>
</feature>
<feature type="compositionally biased region" description="Polar residues" evidence="3">
    <location>
        <begin position="649"/>
        <end position="662"/>
    </location>
</feature>
<dbReference type="EMBL" id="JAODUP010000129">
    <property type="protein sequence ID" value="KAK2160622.1"/>
    <property type="molecule type" value="Genomic_DNA"/>
</dbReference>
<feature type="compositionally biased region" description="Basic and acidic residues" evidence="3">
    <location>
        <begin position="862"/>
        <end position="894"/>
    </location>
</feature>
<feature type="region of interest" description="Disordered" evidence="3">
    <location>
        <begin position="154"/>
        <end position="535"/>
    </location>
</feature>
<feature type="compositionally biased region" description="Basic and acidic residues" evidence="3">
    <location>
        <begin position="320"/>
        <end position="332"/>
    </location>
</feature>
<dbReference type="AlphaFoldDB" id="A0AAD9JWX4"/>
<feature type="compositionally biased region" description="Low complexity" evidence="3">
    <location>
        <begin position="466"/>
        <end position="486"/>
    </location>
</feature>
<feature type="compositionally biased region" description="Polar residues" evidence="3">
    <location>
        <begin position="571"/>
        <end position="601"/>
    </location>
</feature>
<reference evidence="5" key="1">
    <citation type="journal article" date="2023" name="Mol. Biol. Evol.">
        <title>Third-Generation Sequencing Reveals the Adaptive Role of the Epigenome in Three Deep-Sea Polychaetes.</title>
        <authorList>
            <person name="Perez M."/>
            <person name="Aroh O."/>
            <person name="Sun Y."/>
            <person name="Lan Y."/>
            <person name="Juniper S.K."/>
            <person name="Young C.R."/>
            <person name="Angers B."/>
            <person name="Qian P.Y."/>
        </authorList>
    </citation>
    <scope>NUCLEOTIDE SEQUENCE</scope>
    <source>
        <strain evidence="5">P08H-3</strain>
    </source>
</reference>